<proteinExistence type="predicted"/>
<feature type="domain" description="C3H1-type" evidence="4">
    <location>
        <begin position="4"/>
        <end position="37"/>
    </location>
</feature>
<keyword evidence="6" id="KW-1185">Reference proteome</keyword>
<keyword evidence="1" id="KW-0863">Zinc-finger</keyword>
<feature type="compositionally biased region" description="Polar residues" evidence="3">
    <location>
        <begin position="222"/>
        <end position="232"/>
    </location>
</feature>
<dbReference type="OrthoDB" id="10638955at2759"/>
<reference evidence="5 6" key="1">
    <citation type="journal article" date="2020" name="ISME J.">
        <title>Uncovering the hidden diversity of litter-decomposition mechanisms in mushroom-forming fungi.</title>
        <authorList>
            <person name="Floudas D."/>
            <person name="Bentzer J."/>
            <person name="Ahren D."/>
            <person name="Johansson T."/>
            <person name="Persson P."/>
            <person name="Tunlid A."/>
        </authorList>
    </citation>
    <scope>NUCLEOTIDE SEQUENCE [LARGE SCALE GENOMIC DNA]</scope>
    <source>
        <strain evidence="5 6">CBS 291.85</strain>
    </source>
</reference>
<feature type="region of interest" description="Disordered" evidence="3">
    <location>
        <begin position="265"/>
        <end position="317"/>
    </location>
</feature>
<name>A0A8H5LT57_9AGAR</name>
<keyword evidence="1" id="KW-0862">Zinc</keyword>
<feature type="compositionally biased region" description="Polar residues" evidence="3">
    <location>
        <begin position="103"/>
        <end position="125"/>
    </location>
</feature>
<evidence type="ECO:0000256" key="2">
    <source>
        <dbReference type="SAM" id="Coils"/>
    </source>
</evidence>
<feature type="compositionally biased region" description="Gly residues" evidence="3">
    <location>
        <begin position="175"/>
        <end position="191"/>
    </location>
</feature>
<feature type="compositionally biased region" description="Basic and acidic residues" evidence="3">
    <location>
        <begin position="49"/>
        <end position="59"/>
    </location>
</feature>
<keyword evidence="1" id="KW-0479">Metal-binding</keyword>
<comment type="caution">
    <text evidence="5">The sequence shown here is derived from an EMBL/GenBank/DDBJ whole genome shotgun (WGS) entry which is preliminary data.</text>
</comment>
<dbReference type="AlphaFoldDB" id="A0A8H5LT57"/>
<feature type="zinc finger region" description="C3H1-type" evidence="1">
    <location>
        <begin position="4"/>
        <end position="37"/>
    </location>
</feature>
<accession>A0A8H5LT57</accession>
<evidence type="ECO:0000259" key="4">
    <source>
        <dbReference type="PROSITE" id="PS50103"/>
    </source>
</evidence>
<organism evidence="5 6">
    <name type="scientific">Tetrapyrgos nigripes</name>
    <dbReference type="NCBI Taxonomy" id="182062"/>
    <lineage>
        <taxon>Eukaryota</taxon>
        <taxon>Fungi</taxon>
        <taxon>Dikarya</taxon>
        <taxon>Basidiomycota</taxon>
        <taxon>Agaricomycotina</taxon>
        <taxon>Agaricomycetes</taxon>
        <taxon>Agaricomycetidae</taxon>
        <taxon>Agaricales</taxon>
        <taxon>Marasmiineae</taxon>
        <taxon>Marasmiaceae</taxon>
        <taxon>Tetrapyrgos</taxon>
    </lineage>
</organism>
<dbReference type="PROSITE" id="PS50103">
    <property type="entry name" value="ZF_C3H1"/>
    <property type="match status" value="1"/>
</dbReference>
<dbReference type="InterPro" id="IPR000571">
    <property type="entry name" value="Znf_CCCH"/>
</dbReference>
<dbReference type="Proteomes" id="UP000559256">
    <property type="component" value="Unassembled WGS sequence"/>
</dbReference>
<gene>
    <name evidence="5" type="ORF">D9758_002215</name>
</gene>
<feature type="coiled-coil region" evidence="2">
    <location>
        <begin position="579"/>
        <end position="620"/>
    </location>
</feature>
<feature type="region of interest" description="Disordered" evidence="3">
    <location>
        <begin position="1"/>
        <end position="248"/>
    </location>
</feature>
<keyword evidence="2" id="KW-0175">Coiled coil</keyword>
<evidence type="ECO:0000313" key="5">
    <source>
        <dbReference type="EMBL" id="KAF5368424.1"/>
    </source>
</evidence>
<feature type="compositionally biased region" description="Gly residues" evidence="3">
    <location>
        <begin position="149"/>
        <end position="167"/>
    </location>
</feature>
<sequence>MTSISKAVRCRNYNDDGSASRYGPCTFPKCGFSHPDESSWDTATRRRPNLKDRSREEYSSRPQDSSWRGRSRQDSVGERPSGSTRRQASRDPSREDSRKSSTSKEPVTGNSSSQGATWGNSWSSNGKDKEERQSDGWGTGRGSADPGGSEWGALGGRDGGGGGGDTEGSGWDTWVGGGGAWGSASGDGGWGSTSSESVWGNDAIAASNTQKKKDAGQGTGGSFETSPRSFKTATGVADIDTGAHSNHSAADAGVWGTSFSDSGVGNNDPMVVDSQDMRSAASTVMPSSPKAPASHLPSLPGPFEGKSRDVSDSRSNTWDGVDVAESLKARKTRDFSPASTTTSFTKSDYGHIVKETIALVRLNTKLREAKHALDKWKLIQSSKQLERARKKGCDKMNQIRQDLARKVHDIEKDIRMREKALYKIPEISSDSVTRVDVVADTETLRRYAKEVETYLVDLKTFREAKCRADEEMEEMERQRLASQPPSSVEPHIQAWRDLKARVNAIEDSLHVLSDMLEDVQRFDAQENMERVEEEREANGLEPSDPVVWIERSLERHWEKLEKGRDDIALLNHRLSEFRLTELQEKMESQQKTKTELIQRLAEYREQRNQRREEINTISERIRNLHRRESPPHPYAKSLYPHIQKLVQEEMENIVPVLDTVQNEHHIASLQLRQQAVAKLNEKLFAILTLTNSVQYRSRLAEASRAPSGT</sequence>
<evidence type="ECO:0000256" key="3">
    <source>
        <dbReference type="SAM" id="MobiDB-lite"/>
    </source>
</evidence>
<evidence type="ECO:0000256" key="1">
    <source>
        <dbReference type="PROSITE-ProRule" id="PRU00723"/>
    </source>
</evidence>
<dbReference type="GO" id="GO:0008270">
    <property type="term" value="F:zinc ion binding"/>
    <property type="evidence" value="ECO:0007669"/>
    <property type="project" value="UniProtKB-KW"/>
</dbReference>
<protein>
    <recommendedName>
        <fullName evidence="4">C3H1-type domain-containing protein</fullName>
    </recommendedName>
</protein>
<feature type="compositionally biased region" description="Basic and acidic residues" evidence="3">
    <location>
        <begin position="88"/>
        <end position="99"/>
    </location>
</feature>
<dbReference type="EMBL" id="JAACJM010000015">
    <property type="protein sequence ID" value="KAF5368424.1"/>
    <property type="molecule type" value="Genomic_DNA"/>
</dbReference>
<evidence type="ECO:0000313" key="6">
    <source>
        <dbReference type="Proteomes" id="UP000559256"/>
    </source>
</evidence>